<dbReference type="GO" id="GO:0004693">
    <property type="term" value="F:cyclin-dependent protein serine/threonine kinase activity"/>
    <property type="evidence" value="ECO:0007669"/>
    <property type="project" value="TreeGrafter"/>
</dbReference>
<keyword evidence="5" id="KW-0418">Kinase</keyword>
<name>A0A915MGE5_MELJA</name>
<evidence type="ECO:0000256" key="5">
    <source>
        <dbReference type="ARBA" id="ARBA00022777"/>
    </source>
</evidence>
<dbReference type="SUPFAM" id="SSF56112">
    <property type="entry name" value="Protein kinase-like (PK-like)"/>
    <property type="match status" value="1"/>
</dbReference>
<dbReference type="GO" id="GO:0005737">
    <property type="term" value="C:cytoplasm"/>
    <property type="evidence" value="ECO:0007669"/>
    <property type="project" value="TreeGrafter"/>
</dbReference>
<evidence type="ECO:0000313" key="8">
    <source>
        <dbReference type="Proteomes" id="UP000887561"/>
    </source>
</evidence>
<feature type="domain" description="Protein kinase" evidence="7">
    <location>
        <begin position="189"/>
        <end position="546"/>
    </location>
</feature>
<protein>
    <submittedName>
        <fullName evidence="9">Protein kinase domain-containing protein</fullName>
    </submittedName>
</protein>
<dbReference type="InterPro" id="IPR008271">
    <property type="entry name" value="Ser/Thr_kinase_AS"/>
</dbReference>
<evidence type="ECO:0000313" key="9">
    <source>
        <dbReference type="WBParaSite" id="scaffold35821_cov318.g22739"/>
    </source>
</evidence>
<keyword evidence="8" id="KW-1185">Reference proteome</keyword>
<keyword evidence="6" id="KW-0067">ATP-binding</keyword>
<keyword evidence="4" id="KW-0547">Nucleotide-binding</keyword>
<evidence type="ECO:0000259" key="7">
    <source>
        <dbReference type="PROSITE" id="PS50011"/>
    </source>
</evidence>
<dbReference type="PROSITE" id="PS50011">
    <property type="entry name" value="PROTEIN_KINASE_DOM"/>
    <property type="match status" value="1"/>
</dbReference>
<evidence type="ECO:0000256" key="1">
    <source>
        <dbReference type="ARBA" id="ARBA00006485"/>
    </source>
</evidence>
<dbReference type="InterPro" id="IPR000719">
    <property type="entry name" value="Prot_kinase_dom"/>
</dbReference>
<dbReference type="AlphaFoldDB" id="A0A915MGE5"/>
<evidence type="ECO:0000256" key="6">
    <source>
        <dbReference type="ARBA" id="ARBA00022840"/>
    </source>
</evidence>
<dbReference type="PROSITE" id="PS00108">
    <property type="entry name" value="PROTEIN_KINASE_ST"/>
    <property type="match status" value="1"/>
</dbReference>
<dbReference type="GO" id="GO:0005524">
    <property type="term" value="F:ATP binding"/>
    <property type="evidence" value="ECO:0007669"/>
    <property type="project" value="UniProtKB-KW"/>
</dbReference>
<evidence type="ECO:0000256" key="2">
    <source>
        <dbReference type="ARBA" id="ARBA00022527"/>
    </source>
</evidence>
<evidence type="ECO:0000256" key="3">
    <source>
        <dbReference type="ARBA" id="ARBA00022679"/>
    </source>
</evidence>
<sequence length="585" mass="66921">MGPNNGQNKNISSSQSFTDSGELQKSITFHDFCELTQRQLAEFTLNRSQCQRENFDLIWQNSPTSLVIQEDEVEQGRHVIRRTSSNRSIGENDDPNTVDNNRATLALQDCTIVEEENKKKKLGTLRRRPLNSTFSSWLQLFLAKRRQRHNRYFASINHSQQGSLQQNYGNSFSGQNCGPLRSSVSLSVVHEGTTLGSDGESVVEVSPCTSDQFTSNGNSFTDSLSAVEKADYVPKVKMRHKLNRRWTEQDIQKRLSLPPDIKLPLEVIDKLNRTPALQNPLTRKNKRASLSEIGFGKLETYKKIFDLGEGTYATVYLGKSLLTVYTDRILTLVFEFVERDLREYMEELEGKISIYNVKLFLVQLLRGLTYCHSRRILHRDLKPQNLLINRIGELKLADFGLARAQSVPSKTYSNEVVTLWYRPPDVLLGTWSTDYSTHIDMWGVGCILYEMLLHKPMFPGSTTDEQLGLIFQRLGMPSIDTHPELHSLPNFSTIMIAQRFRNTQEPKALLQPPRINQERADLLSKLLKYDGRLRISAKDAMRHQFLECFPPQIFELSDNESVLNLPGVLFIQDRRSDSGCTVTHK</sequence>
<dbReference type="FunFam" id="1.10.510.10:FF:000624">
    <property type="entry name" value="Mitogen-activated protein kinase"/>
    <property type="match status" value="1"/>
</dbReference>
<dbReference type="Proteomes" id="UP000887561">
    <property type="component" value="Unplaced"/>
</dbReference>
<keyword evidence="3" id="KW-0808">Transferase</keyword>
<dbReference type="InterPro" id="IPR011009">
    <property type="entry name" value="Kinase-like_dom_sf"/>
</dbReference>
<dbReference type="Gene3D" id="1.10.510.10">
    <property type="entry name" value="Transferase(Phosphotransferase) domain 1"/>
    <property type="match status" value="1"/>
</dbReference>
<keyword evidence="2" id="KW-0723">Serine/threonine-protein kinase</keyword>
<dbReference type="PANTHER" id="PTHR24056">
    <property type="entry name" value="CELL DIVISION PROTEIN KINASE"/>
    <property type="match status" value="1"/>
</dbReference>
<proteinExistence type="inferred from homology"/>
<dbReference type="SMART" id="SM00220">
    <property type="entry name" value="S_TKc"/>
    <property type="match status" value="1"/>
</dbReference>
<reference evidence="9" key="1">
    <citation type="submission" date="2022-11" db="UniProtKB">
        <authorList>
            <consortium name="WormBaseParasite"/>
        </authorList>
    </citation>
    <scope>IDENTIFICATION</scope>
</reference>
<dbReference type="Gene3D" id="3.30.200.20">
    <property type="entry name" value="Phosphorylase Kinase, domain 1"/>
    <property type="match status" value="1"/>
</dbReference>
<evidence type="ECO:0000256" key="4">
    <source>
        <dbReference type="ARBA" id="ARBA00022741"/>
    </source>
</evidence>
<dbReference type="InterPro" id="IPR050108">
    <property type="entry name" value="CDK"/>
</dbReference>
<comment type="similarity">
    <text evidence="1">Belongs to the protein kinase superfamily. CMGC Ser/Thr protein kinase family. CDC2/CDKX subfamily.</text>
</comment>
<dbReference type="WBParaSite" id="scaffold35821_cov318.g22739">
    <property type="protein sequence ID" value="scaffold35821_cov318.g22739"/>
    <property type="gene ID" value="scaffold35821_cov318.g22739"/>
</dbReference>
<dbReference type="GO" id="GO:0005634">
    <property type="term" value="C:nucleus"/>
    <property type="evidence" value="ECO:0007669"/>
    <property type="project" value="TreeGrafter"/>
</dbReference>
<organism evidence="8 9">
    <name type="scientific">Meloidogyne javanica</name>
    <name type="common">Root-knot nematode worm</name>
    <dbReference type="NCBI Taxonomy" id="6303"/>
    <lineage>
        <taxon>Eukaryota</taxon>
        <taxon>Metazoa</taxon>
        <taxon>Ecdysozoa</taxon>
        <taxon>Nematoda</taxon>
        <taxon>Chromadorea</taxon>
        <taxon>Rhabditida</taxon>
        <taxon>Tylenchina</taxon>
        <taxon>Tylenchomorpha</taxon>
        <taxon>Tylenchoidea</taxon>
        <taxon>Meloidogynidae</taxon>
        <taxon>Meloidogyninae</taxon>
        <taxon>Meloidogyne</taxon>
        <taxon>Meloidogyne incognita group</taxon>
    </lineage>
</organism>
<dbReference type="Pfam" id="PF00069">
    <property type="entry name" value="Pkinase"/>
    <property type="match status" value="1"/>
</dbReference>
<dbReference type="PANTHER" id="PTHR24056:SF246">
    <property type="entry name" value="ECDYSONE-INDUCED PROTEIN 63E, ISOFORM N"/>
    <property type="match status" value="1"/>
</dbReference>
<accession>A0A915MGE5</accession>